<evidence type="ECO:0000256" key="3">
    <source>
        <dbReference type="PROSITE-ProRule" id="PRU00992"/>
    </source>
</evidence>
<comment type="caution">
    <text evidence="6">The sequence shown here is derived from an EMBL/GenBank/DDBJ whole genome shotgun (WGS) entry which is preliminary data.</text>
</comment>
<evidence type="ECO:0000313" key="6">
    <source>
        <dbReference type="EMBL" id="KAG8198608.1"/>
    </source>
</evidence>
<organism evidence="6 7">
    <name type="scientific">Oedothorax gibbosus</name>
    <dbReference type="NCBI Taxonomy" id="931172"/>
    <lineage>
        <taxon>Eukaryota</taxon>
        <taxon>Metazoa</taxon>
        <taxon>Ecdysozoa</taxon>
        <taxon>Arthropoda</taxon>
        <taxon>Chelicerata</taxon>
        <taxon>Arachnida</taxon>
        <taxon>Araneae</taxon>
        <taxon>Araneomorphae</taxon>
        <taxon>Entelegynae</taxon>
        <taxon>Araneoidea</taxon>
        <taxon>Linyphiidae</taxon>
        <taxon>Erigoninae</taxon>
        <taxon>Oedothorax</taxon>
    </lineage>
</organism>
<dbReference type="Pfam" id="PF19745">
    <property type="entry name" value="FUT8_N_cat"/>
    <property type="match status" value="1"/>
</dbReference>
<evidence type="ECO:0000256" key="1">
    <source>
        <dbReference type="ARBA" id="ARBA00022676"/>
    </source>
</evidence>
<sequence>MGRQSPKNKIYVILIIITLSALFVLIPNIRSDFGFILFTSPPRVYNTVYEIKKNPTSKFKDVSTALPSKKSYKRLLESPSSLMEQTRRKIGQTIQDQWLFLLNQIHNMQKLLSSNSSNSNIISKSKNILQFIAAHGSEYNSVLQMELKKLASEDGFNDWRLKEAQDLKEIVQERIFKLQNPGNCSEDPVLVCNLDNPSGFASGVHDVLWCFIKAYKEQRRLVLLTRHWHYEQNGWEMLFLPLSETCGNKHSIDRTIACPIGRNSNKARWIMRALPQDLGPRIIKLYGDPLAWWYGQFLYYLMRPNPQLNAHLEHLIQVLLFSEPIAAIHVRRTDKIGSEATLHDLEEYMEHVEAYFKGLEMTQLETIKRRVYIATDDPRVLIECFTNFPMYECLYYNGSAEMALTHETRYSNASLLNLVIDIFLMSSTDYLVCTQSSGMCRLAYELKQALVENLTDASDTVLSLDIPHHYAYVTPPARKAIYNHKPKSTKEIPFERGNILTHKDEYCTVRAAVRGKMANGFVNMVLKEKEILEGLIPMYKTRKSFELVNFAE</sequence>
<keyword evidence="4" id="KW-1133">Transmembrane helix</keyword>
<dbReference type="Gene3D" id="3.40.50.11350">
    <property type="match status" value="1"/>
</dbReference>
<keyword evidence="7" id="KW-1185">Reference proteome</keyword>
<dbReference type="PROSITE" id="PS51659">
    <property type="entry name" value="GT23"/>
    <property type="match status" value="1"/>
</dbReference>
<name>A0AAV6VRC8_9ARAC</name>
<reference evidence="6 7" key="1">
    <citation type="journal article" date="2022" name="Nat. Ecol. Evol.">
        <title>A masculinizing supergene underlies an exaggerated male reproductive morph in a spider.</title>
        <authorList>
            <person name="Hendrickx F."/>
            <person name="De Corte Z."/>
            <person name="Sonet G."/>
            <person name="Van Belleghem S.M."/>
            <person name="Kostlbacher S."/>
            <person name="Vangestel C."/>
        </authorList>
    </citation>
    <scope>NUCLEOTIDE SEQUENCE [LARGE SCALE GENOMIC DNA]</scope>
    <source>
        <strain evidence="6">W744_W776</strain>
    </source>
</reference>
<keyword evidence="4" id="KW-0812">Transmembrane</keyword>
<feature type="region of interest" description="Important for donor substrate binding" evidence="3">
    <location>
        <begin position="331"/>
        <end position="332"/>
    </location>
</feature>
<dbReference type="GO" id="GO:0006487">
    <property type="term" value="P:protein N-linked glycosylation"/>
    <property type="evidence" value="ECO:0007669"/>
    <property type="project" value="TreeGrafter"/>
</dbReference>
<gene>
    <name evidence="6" type="ORF">JTE90_026505</name>
</gene>
<feature type="domain" description="GT23" evidence="5">
    <location>
        <begin position="186"/>
        <end position="464"/>
    </location>
</feature>
<proteinExistence type="inferred from homology"/>
<dbReference type="InterPro" id="IPR027350">
    <property type="entry name" value="GT23_dom"/>
</dbReference>
<dbReference type="GO" id="GO:0046921">
    <property type="term" value="F:alpha-(1-&gt;6)-fucosyltransferase activity"/>
    <property type="evidence" value="ECO:0007669"/>
    <property type="project" value="TreeGrafter"/>
</dbReference>
<dbReference type="CDD" id="cd11300">
    <property type="entry name" value="Fut8_like"/>
    <property type="match status" value="1"/>
</dbReference>
<protein>
    <recommendedName>
        <fullName evidence="5">GT23 domain-containing protein</fullName>
    </recommendedName>
</protein>
<dbReference type="PANTHER" id="PTHR13132">
    <property type="entry name" value="ALPHA- 1,6 -FUCOSYLTRANSFERASE"/>
    <property type="match status" value="1"/>
</dbReference>
<comment type="similarity">
    <text evidence="3">Belongs to the glycosyltransferase 23 family.</text>
</comment>
<feature type="transmembrane region" description="Helical" evidence="4">
    <location>
        <begin position="12"/>
        <end position="29"/>
    </location>
</feature>
<evidence type="ECO:0000256" key="2">
    <source>
        <dbReference type="ARBA" id="ARBA00022679"/>
    </source>
</evidence>
<dbReference type="AlphaFoldDB" id="A0AAV6VRC8"/>
<dbReference type="EMBL" id="JAFNEN010000038">
    <property type="protein sequence ID" value="KAG8198608.1"/>
    <property type="molecule type" value="Genomic_DNA"/>
</dbReference>
<dbReference type="Proteomes" id="UP000827092">
    <property type="component" value="Unassembled WGS sequence"/>
</dbReference>
<accession>A0AAV6VRC8</accession>
<dbReference type="PANTHER" id="PTHR13132:SF29">
    <property type="entry name" value="ALPHA-(1,6)-FUCOSYLTRANSFERASE"/>
    <property type="match status" value="1"/>
</dbReference>
<evidence type="ECO:0000259" key="5">
    <source>
        <dbReference type="PROSITE" id="PS51659"/>
    </source>
</evidence>
<keyword evidence="4" id="KW-0472">Membrane</keyword>
<keyword evidence="2 3" id="KW-0808">Transferase</keyword>
<evidence type="ECO:0000256" key="4">
    <source>
        <dbReference type="SAM" id="Phobius"/>
    </source>
</evidence>
<evidence type="ECO:0000313" key="7">
    <source>
        <dbReference type="Proteomes" id="UP000827092"/>
    </source>
</evidence>
<dbReference type="InterPro" id="IPR045573">
    <property type="entry name" value="Fut8_N_cat"/>
</dbReference>
<keyword evidence="1 3" id="KW-0328">Glycosyltransferase</keyword>